<organism evidence="5 6">
    <name type="scientific">Saccharopolyspora halophila</name>
    <dbReference type="NCBI Taxonomy" id="405551"/>
    <lineage>
        <taxon>Bacteria</taxon>
        <taxon>Bacillati</taxon>
        <taxon>Actinomycetota</taxon>
        <taxon>Actinomycetes</taxon>
        <taxon>Pseudonocardiales</taxon>
        <taxon>Pseudonocardiaceae</taxon>
        <taxon>Saccharopolyspora</taxon>
    </lineage>
</organism>
<name>A0ABN3G3Q2_9PSEU</name>
<dbReference type="EMBL" id="BAAARA010000004">
    <property type="protein sequence ID" value="GAA2343509.1"/>
    <property type="molecule type" value="Genomic_DNA"/>
</dbReference>
<dbReference type="Pfam" id="PF00891">
    <property type="entry name" value="Methyltransf_2"/>
    <property type="match status" value="1"/>
</dbReference>
<dbReference type="SUPFAM" id="SSF53335">
    <property type="entry name" value="S-adenosyl-L-methionine-dependent methyltransferases"/>
    <property type="match status" value="1"/>
</dbReference>
<evidence type="ECO:0000259" key="4">
    <source>
        <dbReference type="Pfam" id="PF00891"/>
    </source>
</evidence>
<dbReference type="InterPro" id="IPR016461">
    <property type="entry name" value="COMT-like"/>
</dbReference>
<keyword evidence="2" id="KW-0808">Transferase</keyword>
<keyword evidence="3" id="KW-0949">S-adenosyl-L-methionine</keyword>
<dbReference type="PANTHER" id="PTHR43712">
    <property type="entry name" value="PUTATIVE (AFU_ORTHOLOGUE AFUA_4G14580)-RELATED"/>
    <property type="match status" value="1"/>
</dbReference>
<protein>
    <recommendedName>
        <fullName evidence="4">O-methyltransferase C-terminal domain-containing protein</fullName>
    </recommendedName>
</protein>
<dbReference type="PANTHER" id="PTHR43712:SF2">
    <property type="entry name" value="O-METHYLTRANSFERASE CICE"/>
    <property type="match status" value="1"/>
</dbReference>
<dbReference type="RefSeq" id="WP_344129134.1">
    <property type="nucleotide sequence ID" value="NZ_BAAARA010000004.1"/>
</dbReference>
<keyword evidence="6" id="KW-1185">Reference proteome</keyword>
<proteinExistence type="predicted"/>
<dbReference type="Gene3D" id="3.40.50.150">
    <property type="entry name" value="Vaccinia Virus protein VP39"/>
    <property type="match status" value="1"/>
</dbReference>
<dbReference type="Proteomes" id="UP001501218">
    <property type="component" value="Unassembled WGS sequence"/>
</dbReference>
<comment type="caution">
    <text evidence="5">The sequence shown here is derived from an EMBL/GenBank/DDBJ whole genome shotgun (WGS) entry which is preliminary data.</text>
</comment>
<dbReference type="InterPro" id="IPR029063">
    <property type="entry name" value="SAM-dependent_MTases_sf"/>
</dbReference>
<dbReference type="PROSITE" id="PS51683">
    <property type="entry name" value="SAM_OMT_II"/>
    <property type="match status" value="1"/>
</dbReference>
<accession>A0ABN3G3Q2</accession>
<dbReference type="InterPro" id="IPR001077">
    <property type="entry name" value="COMT_C"/>
</dbReference>
<evidence type="ECO:0000256" key="2">
    <source>
        <dbReference type="ARBA" id="ARBA00022679"/>
    </source>
</evidence>
<evidence type="ECO:0000313" key="5">
    <source>
        <dbReference type="EMBL" id="GAA2343509.1"/>
    </source>
</evidence>
<sequence length="226" mass="24267">MRTAVKLGTAENPRACELFNGELFNAGVAAFAPGADELFGSEYDFPAAGVAVDVGGGIGGVLLEALRQHPGLRGVLFDQPAVQEEHVLDELGEPGRWELATGDFFEMIPRGGDVHALRYGTHDWNDQQCVRILRNCREAAAGGGRILVVDTVLPAGNVTRMAVDVLMMLGLPGRERTEPGIERLFTEAGLRSTRIIPIGPTLSVLAGIIFFERVNSSVMTVLSRRG</sequence>
<reference evidence="5 6" key="1">
    <citation type="journal article" date="2019" name="Int. J. Syst. Evol. Microbiol.">
        <title>The Global Catalogue of Microorganisms (GCM) 10K type strain sequencing project: providing services to taxonomists for standard genome sequencing and annotation.</title>
        <authorList>
            <consortium name="The Broad Institute Genomics Platform"/>
            <consortium name="The Broad Institute Genome Sequencing Center for Infectious Disease"/>
            <person name="Wu L."/>
            <person name="Ma J."/>
        </authorList>
    </citation>
    <scope>NUCLEOTIDE SEQUENCE [LARGE SCALE GENOMIC DNA]</scope>
    <source>
        <strain evidence="5 6">JCM 16221</strain>
    </source>
</reference>
<keyword evidence="1" id="KW-0489">Methyltransferase</keyword>
<evidence type="ECO:0000256" key="1">
    <source>
        <dbReference type="ARBA" id="ARBA00022603"/>
    </source>
</evidence>
<gene>
    <name evidence="5" type="ORF">GCM10009854_20350</name>
</gene>
<feature type="domain" description="O-methyltransferase C-terminal" evidence="4">
    <location>
        <begin position="42"/>
        <end position="190"/>
    </location>
</feature>
<evidence type="ECO:0000313" key="6">
    <source>
        <dbReference type="Proteomes" id="UP001501218"/>
    </source>
</evidence>
<evidence type="ECO:0000256" key="3">
    <source>
        <dbReference type="ARBA" id="ARBA00022691"/>
    </source>
</evidence>